<evidence type="ECO:0000256" key="1">
    <source>
        <dbReference type="ARBA" id="ARBA00009092"/>
    </source>
</evidence>
<reference evidence="8 9" key="1">
    <citation type="journal article" date="2011" name="PLoS ONE">
        <title>The entomopathogenic bacterial endosymbionts xenorhabdus and photorhabdus: convergent lifestyles from divergent genomes.</title>
        <authorList>
            <person name="Chaston J.M."/>
            <person name="Suen G."/>
            <person name="Tucker S.L."/>
            <person name="Andersen A.W."/>
            <person name="Bhasin A."/>
            <person name="Bode E."/>
            <person name="Bode H.B."/>
            <person name="Brachmann A.O."/>
            <person name="Cowles C.E."/>
            <person name="Cowles K.N."/>
            <person name="Darby C."/>
            <person name="de Leon L."/>
            <person name="Drace K."/>
            <person name="Du Z."/>
            <person name="Givaudan A."/>
            <person name="Herbert Tran E.E."/>
            <person name="Jewell K.A."/>
            <person name="Knack J.J."/>
            <person name="Krasomil-Osterfeld K.C."/>
            <person name="Kukor R."/>
            <person name="Lanois A."/>
            <person name="Latreille P."/>
            <person name="Leimgruber N.K."/>
            <person name="Lipke C.M."/>
            <person name="Liu R."/>
            <person name="Lu X."/>
            <person name="Martens E.C."/>
            <person name="Marri P.R."/>
            <person name="Medigue C."/>
            <person name="Menard M.L."/>
            <person name="Miller N.M."/>
            <person name="Morales-Soto N."/>
            <person name="Norton S."/>
            <person name="Ogier J.C."/>
            <person name="Orchard S.S."/>
            <person name="Park D."/>
            <person name="Park Y."/>
            <person name="Qurollo B.A."/>
            <person name="Sugar D.R."/>
            <person name="Richards G.R."/>
            <person name="Rouy Z."/>
            <person name="Slominski B."/>
            <person name="Slominski K."/>
            <person name="Snyder H."/>
            <person name="Tjaden B.C."/>
            <person name="van der Hoeven R."/>
            <person name="Welch R.D."/>
            <person name="Wheeler C."/>
            <person name="Xiang B."/>
            <person name="Barbazuk B."/>
            <person name="Gaudriault S."/>
            <person name="Goodner B."/>
            <person name="Slater S.C."/>
            <person name="Forst S."/>
            <person name="Goldman B.S."/>
            <person name="Goodrich-Blair H."/>
        </authorList>
    </citation>
    <scope>NUCLEOTIDE SEQUENCE [LARGE SCALE GENOMIC DNA]</scope>
    <source>
        <strain evidence="9">ATCC 19061 / DSM 3370 / CCUG 14189 / LMG 1036 / NCIMB 9965 / AN6</strain>
    </source>
</reference>
<evidence type="ECO:0000256" key="2">
    <source>
        <dbReference type="ARBA" id="ARBA00022656"/>
    </source>
</evidence>
<dbReference type="eggNOG" id="ENOG50339NB">
    <property type="taxonomic scope" value="Bacteria"/>
</dbReference>
<name>D3VKJ5_XENNA</name>
<dbReference type="Pfam" id="PF01375">
    <property type="entry name" value="Enterotoxin_a"/>
    <property type="match status" value="1"/>
</dbReference>
<dbReference type="GO" id="GO:0005615">
    <property type="term" value="C:extracellular space"/>
    <property type="evidence" value="ECO:0007669"/>
    <property type="project" value="InterPro"/>
</dbReference>
<protein>
    <recommendedName>
        <fullName evidence="10">Pertussis toxin subunit 1</fullName>
    </recommendedName>
</protein>
<evidence type="ECO:0000256" key="6">
    <source>
        <dbReference type="ARBA" id="ARBA00023157"/>
    </source>
</evidence>
<keyword evidence="5" id="KW-0843">Virulence</keyword>
<keyword evidence="9" id="KW-1185">Reference proteome</keyword>
<keyword evidence="3 7" id="KW-0732">Signal</keyword>
<accession>D3VKJ5</accession>
<dbReference type="KEGG" id="xne:XNC1_0876"/>
<keyword evidence="6" id="KW-1015">Disulfide bond</keyword>
<dbReference type="SUPFAM" id="SSF56399">
    <property type="entry name" value="ADP-ribosylation"/>
    <property type="match status" value="1"/>
</dbReference>
<dbReference type="GO" id="GO:0090729">
    <property type="term" value="F:toxin activity"/>
    <property type="evidence" value="ECO:0007669"/>
    <property type="project" value="UniProtKB-KW"/>
</dbReference>
<keyword evidence="4" id="KW-0260">Enterotoxin</keyword>
<dbReference type="Gene3D" id="3.90.210.10">
    <property type="entry name" value="Heat-Labile Enterotoxin, subunit A"/>
    <property type="match status" value="1"/>
</dbReference>
<comment type="similarity">
    <text evidence="1">Belongs to the enterotoxin A family.</text>
</comment>
<evidence type="ECO:0000256" key="7">
    <source>
        <dbReference type="SAM" id="SignalP"/>
    </source>
</evidence>
<keyword evidence="2" id="KW-0800">Toxin</keyword>
<dbReference type="HOGENOM" id="CLU_1030365_0_0_6"/>
<evidence type="ECO:0000313" key="8">
    <source>
        <dbReference type="EMBL" id="CBJ88947.1"/>
    </source>
</evidence>
<evidence type="ECO:0000256" key="3">
    <source>
        <dbReference type="ARBA" id="ARBA00022729"/>
    </source>
</evidence>
<gene>
    <name evidence="8" type="ordered locus">XNC1_0876</name>
</gene>
<dbReference type="InterPro" id="IPR001144">
    <property type="entry name" value="Enterotoxin_A"/>
</dbReference>
<evidence type="ECO:0000313" key="9">
    <source>
        <dbReference type="Proteomes" id="UP000008075"/>
    </source>
</evidence>
<dbReference type="Proteomes" id="UP000008075">
    <property type="component" value="Chromosome"/>
</dbReference>
<dbReference type="AlphaFoldDB" id="D3VKJ5"/>
<evidence type="ECO:0000256" key="4">
    <source>
        <dbReference type="ARBA" id="ARBA00022861"/>
    </source>
</evidence>
<dbReference type="STRING" id="406817.XNC1_0876"/>
<organism evidence="8 9">
    <name type="scientific">Xenorhabdus nematophila (strain ATCC 19061 / DSM 3370 / CCUG 14189 / LMG 1036 / NCIMB 9965 / AN6)</name>
    <dbReference type="NCBI Taxonomy" id="406817"/>
    <lineage>
        <taxon>Bacteria</taxon>
        <taxon>Pseudomonadati</taxon>
        <taxon>Pseudomonadota</taxon>
        <taxon>Gammaproteobacteria</taxon>
        <taxon>Enterobacterales</taxon>
        <taxon>Morganellaceae</taxon>
        <taxon>Xenorhabdus</taxon>
    </lineage>
</organism>
<feature type="chain" id="PRO_5003051555" description="Pertussis toxin subunit 1" evidence="7">
    <location>
        <begin position="23"/>
        <end position="262"/>
    </location>
</feature>
<dbReference type="GeneID" id="24901891"/>
<evidence type="ECO:0000256" key="5">
    <source>
        <dbReference type="ARBA" id="ARBA00023026"/>
    </source>
</evidence>
<proteinExistence type="inferred from homology"/>
<evidence type="ECO:0008006" key="10">
    <source>
        <dbReference type="Google" id="ProtNLM"/>
    </source>
</evidence>
<dbReference type="RefSeq" id="WP_013183534.1">
    <property type="nucleotide sequence ID" value="NC_014228.1"/>
</dbReference>
<feature type="signal peptide" evidence="7">
    <location>
        <begin position="1"/>
        <end position="22"/>
    </location>
</feature>
<dbReference type="EMBL" id="FN667742">
    <property type="protein sequence ID" value="CBJ88947.1"/>
    <property type="molecule type" value="Genomic_DNA"/>
</dbReference>
<sequence length="262" mass="30025">MKILKPLALLFVLFLYATPSLAVTFFYRADDRPFEEILASDPAGFNSWGVNDDLVRHVEGEILGEPEPESSAFIATTSDFDQAVAIAQIGIVATDSHAPRMPFYIYAIRPTDNFYSVELSFRHFQQQTGNPVFGELLEDYGEQREYAAYRHIPIVQIRQVMTYEYNSEMRRYVRTRTISNNAYVEAETEPNHGPYPHFNLPDPAGYSMSEHNCVINFNNSSSVLSFVSRSLAKNDDYQSAIIKWRRCHIMLETTSIISMMLF</sequence>